<dbReference type="InterPro" id="IPR011990">
    <property type="entry name" value="TPR-like_helical_dom_sf"/>
</dbReference>
<dbReference type="InterPro" id="IPR052945">
    <property type="entry name" value="Mitotic_Regulator"/>
</dbReference>
<evidence type="ECO:0000313" key="3">
    <source>
        <dbReference type="Proteomes" id="UP001194696"/>
    </source>
</evidence>
<feature type="region of interest" description="Disordered" evidence="1">
    <location>
        <begin position="144"/>
        <end position="184"/>
    </location>
</feature>
<proteinExistence type="predicted"/>
<dbReference type="PANTHER" id="PTHR43628:SF1">
    <property type="entry name" value="CHITIN SYNTHASE REGULATORY FACTOR 2-RELATED"/>
    <property type="match status" value="1"/>
</dbReference>
<protein>
    <recommendedName>
        <fullName evidence="4">HCP-like protein</fullName>
    </recommendedName>
</protein>
<gene>
    <name evidence="2" type="ORF">BGZ96_005098</name>
</gene>
<name>A0ABQ7K5D2_9FUNG</name>
<dbReference type="Gene3D" id="1.25.40.10">
    <property type="entry name" value="Tetratricopeptide repeat domain"/>
    <property type="match status" value="2"/>
</dbReference>
<sequence>MEQDEGDEEPVQAFRPVHKNNLFPATPAAIAHVAIHNDPNNGKPIILWDDILHGFKDASHARHGTKIIPFIKGPDFKNLDPLRFIAIPNAILDIVVDGQFTSTDPHPSESKLRQIANQSTQFPRYNPIDMLPPTSAPKLTRTVSNAHSSYRPNRTIPPPSFWSQGRRTSHIAQPPPRPAPVKPRAKMDVKEAFRRIISEINLAILEEKGDGTPEEFTVALECYLVALHQSHSQGNQGRSHGHAQLSVGDLFHQGESVKQDTSRAFEWYLKAASQGNAIAQRKISRLVFTQPSRPPAAPEVIPGAPIVVAPIETAVISPASTRAETPTETIVEASAEDLTNPVVEAVAATQENYGKEEIIEILEEDTQTTTPFWGEPAFHYPEKVPVESTMTTSTYDYSGRAFWELPTSGYSEQAFYGSETTESADTYNYTPVTIVPRTPQYIGSSPARAPQFSQFWSGDDEPPAIYLQPRNPYVRRSPQLHTGDFEQTLANARYGDMTAQVKLGDMHLEMCEVQQDDAAMYWYLKAALFGYADGQYRVGVMFLEGRSVQQSYSRAMEWCLKAANQGKAEGQVLVGYMYQYGYDVVKNYTRAMDWYCKAAAQGAPEAQSNIGVMYENGHGVPKSYSKAMEWYRKAADQGNDIAQANFVQAEKKRNPIRSKLKRLLS</sequence>
<evidence type="ECO:0000313" key="2">
    <source>
        <dbReference type="EMBL" id="KAG0291537.1"/>
    </source>
</evidence>
<accession>A0ABQ7K5D2</accession>
<dbReference type="EMBL" id="JAAAIM010000237">
    <property type="protein sequence ID" value="KAG0291537.1"/>
    <property type="molecule type" value="Genomic_DNA"/>
</dbReference>
<evidence type="ECO:0008006" key="4">
    <source>
        <dbReference type="Google" id="ProtNLM"/>
    </source>
</evidence>
<reference evidence="2 3" key="1">
    <citation type="journal article" date="2020" name="Fungal Divers.">
        <title>Resolving the Mortierellaceae phylogeny through synthesis of multi-gene phylogenetics and phylogenomics.</title>
        <authorList>
            <person name="Vandepol N."/>
            <person name="Liber J."/>
            <person name="Desiro A."/>
            <person name="Na H."/>
            <person name="Kennedy M."/>
            <person name="Barry K."/>
            <person name="Grigoriev I.V."/>
            <person name="Miller A.N."/>
            <person name="O'Donnell K."/>
            <person name="Stajich J.E."/>
            <person name="Bonito G."/>
        </authorList>
    </citation>
    <scope>NUCLEOTIDE SEQUENCE [LARGE SCALE GENOMIC DNA]</scope>
    <source>
        <strain evidence="2 3">AD045</strain>
    </source>
</reference>
<dbReference type="PANTHER" id="PTHR43628">
    <property type="entry name" value="ACTIVATOR OF C KINASE PROTEIN 1-RELATED"/>
    <property type="match status" value="1"/>
</dbReference>
<dbReference type="SMART" id="SM00671">
    <property type="entry name" value="SEL1"/>
    <property type="match status" value="6"/>
</dbReference>
<evidence type="ECO:0000256" key="1">
    <source>
        <dbReference type="SAM" id="MobiDB-lite"/>
    </source>
</evidence>
<dbReference type="Proteomes" id="UP001194696">
    <property type="component" value="Unassembled WGS sequence"/>
</dbReference>
<dbReference type="SUPFAM" id="SSF81901">
    <property type="entry name" value="HCP-like"/>
    <property type="match status" value="2"/>
</dbReference>
<dbReference type="Pfam" id="PF08238">
    <property type="entry name" value="Sel1"/>
    <property type="match status" value="6"/>
</dbReference>
<organism evidence="2 3">
    <name type="scientific">Linnemannia gamsii</name>
    <dbReference type="NCBI Taxonomy" id="64522"/>
    <lineage>
        <taxon>Eukaryota</taxon>
        <taxon>Fungi</taxon>
        <taxon>Fungi incertae sedis</taxon>
        <taxon>Mucoromycota</taxon>
        <taxon>Mortierellomycotina</taxon>
        <taxon>Mortierellomycetes</taxon>
        <taxon>Mortierellales</taxon>
        <taxon>Mortierellaceae</taxon>
        <taxon>Linnemannia</taxon>
    </lineage>
</organism>
<keyword evidence="3" id="KW-1185">Reference proteome</keyword>
<comment type="caution">
    <text evidence="2">The sequence shown here is derived from an EMBL/GenBank/DDBJ whole genome shotgun (WGS) entry which is preliminary data.</text>
</comment>
<dbReference type="InterPro" id="IPR006597">
    <property type="entry name" value="Sel1-like"/>
</dbReference>